<feature type="domain" description="Glycosyl transferase family 3" evidence="5">
    <location>
        <begin position="79"/>
        <end position="197"/>
    </location>
</feature>
<evidence type="ECO:0000256" key="3">
    <source>
        <dbReference type="ARBA" id="ARBA00022822"/>
    </source>
</evidence>
<dbReference type="EMBL" id="QZAA01000060">
    <property type="protein sequence ID" value="RQD77635.1"/>
    <property type="molecule type" value="Genomic_DNA"/>
</dbReference>
<keyword evidence="3" id="KW-0822">Tryptophan biosynthesis</keyword>
<reference evidence="7 8" key="1">
    <citation type="submission" date="2018-08" db="EMBL/GenBank/DDBJ databases">
        <title>The metabolism and importance of syntrophic acetate oxidation coupled to methane or sulfide production in haloalkaline environments.</title>
        <authorList>
            <person name="Timmers P.H.A."/>
            <person name="Vavourakis C.D."/>
            <person name="Sorokin D.Y."/>
            <person name="Sinninghe Damste J.S."/>
            <person name="Muyzer G."/>
            <person name="Stams A.J.M."/>
            <person name="Plugge C.M."/>
        </authorList>
    </citation>
    <scope>NUCLEOTIDE SEQUENCE [LARGE SCALE GENOMIC DNA]</scope>
    <source>
        <strain evidence="7">MSAO_Bac1</strain>
    </source>
</reference>
<dbReference type="PANTHER" id="PTHR43285:SF2">
    <property type="entry name" value="ANTHRANILATE PHOSPHORIBOSYLTRANSFERASE"/>
    <property type="match status" value="1"/>
</dbReference>
<dbReference type="AlphaFoldDB" id="A0A424YHI5"/>
<dbReference type="Gene3D" id="3.40.1030.10">
    <property type="entry name" value="Nucleoside phosphorylase/phosphoribosyltransferase catalytic domain"/>
    <property type="match status" value="1"/>
</dbReference>
<name>A0A424YHI5_9FIRM</name>
<accession>A0A424YHI5</accession>
<dbReference type="EC" id="2.4.2.18" evidence="7"/>
<feature type="domain" description="Glycosyl transferase family 3 N-terminal" evidence="6">
    <location>
        <begin position="9"/>
        <end position="70"/>
    </location>
</feature>
<dbReference type="InterPro" id="IPR017459">
    <property type="entry name" value="Glycosyl_Trfase_fam3_N_dom"/>
</dbReference>
<dbReference type="GO" id="GO:0005829">
    <property type="term" value="C:cytosol"/>
    <property type="evidence" value="ECO:0007669"/>
    <property type="project" value="TreeGrafter"/>
</dbReference>
<dbReference type="GO" id="GO:0004048">
    <property type="term" value="F:anthranilate phosphoribosyltransferase activity"/>
    <property type="evidence" value="ECO:0007669"/>
    <property type="project" value="UniProtKB-EC"/>
</dbReference>
<keyword evidence="4" id="KW-0057">Aromatic amino acid biosynthesis</keyword>
<dbReference type="SUPFAM" id="SSF47648">
    <property type="entry name" value="Nucleoside phosphorylase/phosphoribosyltransferase N-terminal domain"/>
    <property type="match status" value="1"/>
</dbReference>
<dbReference type="Pfam" id="PF02885">
    <property type="entry name" value="Glycos_trans_3N"/>
    <property type="match status" value="1"/>
</dbReference>
<dbReference type="PANTHER" id="PTHR43285">
    <property type="entry name" value="ANTHRANILATE PHOSPHORIBOSYLTRANSFERASE"/>
    <property type="match status" value="1"/>
</dbReference>
<dbReference type="GO" id="GO:0000162">
    <property type="term" value="P:L-tryptophan biosynthetic process"/>
    <property type="evidence" value="ECO:0007669"/>
    <property type="project" value="UniProtKB-KW"/>
</dbReference>
<gene>
    <name evidence="7" type="primary">trpD</name>
    <name evidence="7" type="ORF">D5R97_01985</name>
</gene>
<dbReference type="InterPro" id="IPR036320">
    <property type="entry name" value="Glycosyl_Trfase_fam3_N_dom_sf"/>
</dbReference>
<dbReference type="SUPFAM" id="SSF52418">
    <property type="entry name" value="Nucleoside phosphorylase/phosphoribosyltransferase catalytic domain"/>
    <property type="match status" value="1"/>
</dbReference>
<dbReference type="Proteomes" id="UP000285138">
    <property type="component" value="Unassembled WGS sequence"/>
</dbReference>
<dbReference type="NCBIfam" id="TIGR01245">
    <property type="entry name" value="trpD"/>
    <property type="match status" value="1"/>
</dbReference>
<dbReference type="Gene3D" id="1.20.970.10">
    <property type="entry name" value="Transferase, Pyrimidine Nucleoside Phosphorylase, Chain C"/>
    <property type="match status" value="1"/>
</dbReference>
<protein>
    <submittedName>
        <fullName evidence="7">Anthranilate phosphoribosyltransferase</fullName>
        <ecNumber evidence="7">2.4.2.18</ecNumber>
    </submittedName>
</protein>
<keyword evidence="2 7" id="KW-0808">Transferase</keyword>
<dbReference type="InterPro" id="IPR005940">
    <property type="entry name" value="Anthranilate_Pribosyl_Tfrase"/>
</dbReference>
<evidence type="ECO:0000259" key="6">
    <source>
        <dbReference type="Pfam" id="PF02885"/>
    </source>
</evidence>
<evidence type="ECO:0000313" key="7">
    <source>
        <dbReference type="EMBL" id="RQD77635.1"/>
    </source>
</evidence>
<evidence type="ECO:0000259" key="5">
    <source>
        <dbReference type="Pfam" id="PF00591"/>
    </source>
</evidence>
<comment type="caution">
    <text evidence="7">The sequence shown here is derived from an EMBL/GenBank/DDBJ whole genome shotgun (WGS) entry which is preliminary data.</text>
</comment>
<dbReference type="Pfam" id="PF00591">
    <property type="entry name" value="Glycos_transf_3"/>
    <property type="match status" value="1"/>
</dbReference>
<evidence type="ECO:0000313" key="8">
    <source>
        <dbReference type="Proteomes" id="UP000285138"/>
    </source>
</evidence>
<dbReference type="InterPro" id="IPR035902">
    <property type="entry name" value="Nuc_phospho_transferase"/>
</dbReference>
<keyword evidence="3" id="KW-0028">Amino-acid biosynthesis</keyword>
<feature type="non-terminal residue" evidence="7">
    <location>
        <position position="197"/>
    </location>
</feature>
<evidence type="ECO:0000256" key="1">
    <source>
        <dbReference type="ARBA" id="ARBA00022676"/>
    </source>
</evidence>
<evidence type="ECO:0000256" key="4">
    <source>
        <dbReference type="ARBA" id="ARBA00023141"/>
    </source>
</evidence>
<sequence length="197" mass="20863">MLSQLADVKSYIDRVVKGKDLSIEESRKIMDLIMSGGATEAQIASFLTALRMKGETVEEITGCARVMREKVTRIEVNCKDMVDTCGTGGDQAGTFNISTTAAFVAAGSGLKVAKHGNRSVSSRCGSADLLEALGINLDISPLEAAASIEQVGIGFLFAPSLHLAMKHAIKPRRDIGLRTIFNLLGPLTNPAGASRQV</sequence>
<keyword evidence="1 7" id="KW-0328">Glycosyltransferase</keyword>
<proteinExistence type="predicted"/>
<dbReference type="InterPro" id="IPR000312">
    <property type="entry name" value="Glycosyl_Trfase_fam3"/>
</dbReference>
<evidence type="ECO:0000256" key="2">
    <source>
        <dbReference type="ARBA" id="ARBA00022679"/>
    </source>
</evidence>
<organism evidence="7 8">
    <name type="scientific">Candidatus Syntrophonatronum acetioxidans</name>
    <dbReference type="NCBI Taxonomy" id="1795816"/>
    <lineage>
        <taxon>Bacteria</taxon>
        <taxon>Bacillati</taxon>
        <taxon>Bacillota</taxon>
        <taxon>Clostridia</taxon>
        <taxon>Eubacteriales</taxon>
        <taxon>Syntrophomonadaceae</taxon>
        <taxon>Candidatus Syntrophonatronum</taxon>
    </lineage>
</organism>